<evidence type="ECO:0000313" key="2">
    <source>
        <dbReference type="EMBL" id="QHH08063.1"/>
    </source>
</evidence>
<name>B3IUT8_VIBPH</name>
<accession>B3IUT8</accession>
<dbReference type="InterPro" id="IPR029044">
    <property type="entry name" value="Nucleotide-diphossugar_trans"/>
</dbReference>
<dbReference type="EMBL" id="CP034298">
    <property type="protein sequence ID" value="QHH08063.1"/>
    <property type="molecule type" value="Genomic_DNA"/>
</dbReference>
<dbReference type="InterPro" id="IPR016873">
    <property type="entry name" value="Caps_polysacc_synth_BcbE_prd"/>
</dbReference>
<dbReference type="SUPFAM" id="SSF53448">
    <property type="entry name" value="Nucleotide-diphospho-sugar transferases"/>
    <property type="match status" value="1"/>
</dbReference>
<dbReference type="EMBL" id="AB353134">
    <property type="protein sequence ID" value="BAG50484.1"/>
    <property type="molecule type" value="Genomic_DNA"/>
</dbReference>
<sequence length="245" mass="28085">MIIIPMAGMSSRFFNAGYDKPKYMLEARGVTLFEHSILSFKKYFSSERFLFIVKDIAGTKKFVNSKCIELGIKKYDICVLEKNTRGQAETVALGLAYLQKISSLNEESITIFNIDTFRWGFSYPQLSASCDGYLEVFKGQGDNWSFAKPASSYTTEVIETAEKRPISNLCSTGLYFFKTVKLYLDAYEHYQSLSSCKWDKGEIYVAPLYNYLIKNGYKIHYNLIDKDAVIFCGVPDEYIEFKTNV</sequence>
<evidence type="ECO:0000313" key="1">
    <source>
        <dbReference type="EMBL" id="BAG50484.1"/>
    </source>
</evidence>
<dbReference type="CDD" id="cd04183">
    <property type="entry name" value="GT2_BcE_like"/>
    <property type="match status" value="1"/>
</dbReference>
<reference evidence="2 3" key="2">
    <citation type="submission" date="2018-12" db="EMBL/GenBank/DDBJ databases">
        <title>Genomic insights into the evolutionary origins and pathogenicity of five Vibrio parahaemolyticus strains isolated from the shrimp with acute hepatopancreatic necrosis disease (AHPND).</title>
        <authorList>
            <person name="Yang Q."/>
            <person name="Dong X."/>
            <person name="Xie G."/>
            <person name="Fu S."/>
            <person name="Zou P."/>
            <person name="Sun J."/>
            <person name="Wang Y."/>
            <person name="Huang J."/>
        </authorList>
    </citation>
    <scope>NUCLEOTIDE SEQUENCE [LARGE SCALE GENOMIC DNA]</scope>
    <source>
        <strain evidence="2 3">20160303005-1</strain>
    </source>
</reference>
<reference evidence="1" key="1">
    <citation type="journal article" date="2008" name="Microbiol. Immunol.">
        <title>Genetic analyses of the putative O and K antigen gene clusters of pandemic Vibrio parahaemolyticus.</title>
        <authorList>
            <person name="Okura M."/>
            <person name="Osawa R."/>
            <person name="Tokunaga A."/>
            <person name="Morita M."/>
            <person name="Arakawa E."/>
            <person name="Watanabe H."/>
        </authorList>
    </citation>
    <scope>NUCLEOTIDE SEQUENCE</scope>
    <source>
        <strain evidence="1">NIID 242-200</strain>
    </source>
</reference>
<gene>
    <name evidence="2" type="ORF">EHC69_01150</name>
</gene>
<dbReference type="AlphaFoldDB" id="B3IUT8"/>
<dbReference type="Gene3D" id="3.90.550.10">
    <property type="entry name" value="Spore Coat Polysaccharide Biosynthesis Protein SpsA, Chain A"/>
    <property type="match status" value="1"/>
</dbReference>
<dbReference type="Proteomes" id="UP000464718">
    <property type="component" value="Chromosome i"/>
</dbReference>
<dbReference type="PIRSF" id="PIRSF028162">
    <property type="entry name" value="BcbE_prd"/>
    <property type="match status" value="1"/>
</dbReference>
<dbReference type="RefSeq" id="WP_005489534.1">
    <property type="nucleotide sequence ID" value="NZ_CANUID010000009.1"/>
</dbReference>
<evidence type="ECO:0000313" key="3">
    <source>
        <dbReference type="Proteomes" id="UP000464718"/>
    </source>
</evidence>
<organism evidence="1">
    <name type="scientific">Vibrio parahaemolyticus</name>
    <dbReference type="NCBI Taxonomy" id="670"/>
    <lineage>
        <taxon>Bacteria</taxon>
        <taxon>Pseudomonadati</taxon>
        <taxon>Pseudomonadota</taxon>
        <taxon>Gammaproteobacteria</taxon>
        <taxon>Vibrionales</taxon>
        <taxon>Vibrionaceae</taxon>
        <taxon>Vibrio</taxon>
    </lineage>
</organism>
<protein>
    <submittedName>
        <fullName evidence="2">Capsular biosynthesis protein</fullName>
    </submittedName>
</protein>
<proteinExistence type="predicted"/>
<dbReference type="PATRIC" id="fig|670.463.peg.4289"/>